<evidence type="ECO:0000256" key="5">
    <source>
        <dbReference type="ARBA" id="ARBA00014116"/>
    </source>
</evidence>
<evidence type="ECO:0000256" key="18">
    <source>
        <dbReference type="ARBA" id="ARBA00023228"/>
    </source>
</evidence>
<dbReference type="SUPFAM" id="SSF52025">
    <property type="entry name" value="PA domain"/>
    <property type="match status" value="1"/>
</dbReference>
<evidence type="ECO:0000256" key="11">
    <source>
        <dbReference type="ARBA" id="ARBA00022801"/>
    </source>
</evidence>
<keyword evidence="17" id="KW-0325">Glycoprotein</keyword>
<keyword evidence="11" id="KW-0378">Hydrolase</keyword>
<accession>A0ABV6IYX9</accession>
<evidence type="ECO:0000256" key="10">
    <source>
        <dbReference type="ARBA" id="ARBA00022729"/>
    </source>
</evidence>
<name>A0ABV6IYX9_9PROT</name>
<protein>
    <recommendedName>
        <fullName evidence="5">Carboxypeptidase Q</fullName>
    </recommendedName>
    <alternativeName>
        <fullName evidence="20">Plasma glutamate carboxypeptidase</fullName>
    </alternativeName>
</protein>
<feature type="domain" description="Peptidase M28" evidence="22">
    <location>
        <begin position="205"/>
        <end position="356"/>
    </location>
</feature>
<dbReference type="EMBL" id="JBHLVZ010000084">
    <property type="protein sequence ID" value="MFC0388676.1"/>
    <property type="molecule type" value="Genomic_DNA"/>
</dbReference>
<keyword evidence="7" id="KW-0121">Carboxypeptidase</keyword>
<dbReference type="Pfam" id="PF02225">
    <property type="entry name" value="PA"/>
    <property type="match status" value="1"/>
</dbReference>
<organism evidence="23 24">
    <name type="scientific">Muricoccus vinaceus</name>
    <dbReference type="NCBI Taxonomy" id="424704"/>
    <lineage>
        <taxon>Bacteria</taxon>
        <taxon>Pseudomonadati</taxon>
        <taxon>Pseudomonadota</taxon>
        <taxon>Alphaproteobacteria</taxon>
        <taxon>Acetobacterales</taxon>
        <taxon>Roseomonadaceae</taxon>
        <taxon>Muricoccus</taxon>
    </lineage>
</organism>
<evidence type="ECO:0000256" key="9">
    <source>
        <dbReference type="ARBA" id="ARBA00022723"/>
    </source>
</evidence>
<dbReference type="InterPro" id="IPR046450">
    <property type="entry name" value="PA_dom_sf"/>
</dbReference>
<proteinExistence type="predicted"/>
<dbReference type="Proteomes" id="UP001589789">
    <property type="component" value="Unassembled WGS sequence"/>
</dbReference>
<keyword evidence="14" id="KW-0333">Golgi apparatus</keyword>
<keyword evidence="24" id="KW-1185">Reference proteome</keyword>
<evidence type="ECO:0000256" key="16">
    <source>
        <dbReference type="ARBA" id="ARBA00023145"/>
    </source>
</evidence>
<evidence type="ECO:0000256" key="15">
    <source>
        <dbReference type="ARBA" id="ARBA00023049"/>
    </source>
</evidence>
<evidence type="ECO:0000256" key="13">
    <source>
        <dbReference type="ARBA" id="ARBA00022833"/>
    </source>
</evidence>
<dbReference type="PANTHER" id="PTHR12053:SF3">
    <property type="entry name" value="CARBOXYPEPTIDASE Q"/>
    <property type="match status" value="1"/>
</dbReference>
<evidence type="ECO:0000256" key="8">
    <source>
        <dbReference type="ARBA" id="ARBA00022670"/>
    </source>
</evidence>
<evidence type="ECO:0000256" key="19">
    <source>
        <dbReference type="ARBA" id="ARBA00025833"/>
    </source>
</evidence>
<evidence type="ECO:0000256" key="14">
    <source>
        <dbReference type="ARBA" id="ARBA00023034"/>
    </source>
</evidence>
<dbReference type="InterPro" id="IPR003137">
    <property type="entry name" value="PA_domain"/>
</dbReference>
<keyword evidence="9" id="KW-0479">Metal-binding</keyword>
<dbReference type="SUPFAM" id="SSF53187">
    <property type="entry name" value="Zn-dependent exopeptidases"/>
    <property type="match status" value="1"/>
</dbReference>
<keyword evidence="12" id="KW-0256">Endoplasmic reticulum</keyword>
<keyword evidence="13" id="KW-0862">Zinc</keyword>
<feature type="domain" description="PA" evidence="21">
    <location>
        <begin position="108"/>
        <end position="182"/>
    </location>
</feature>
<evidence type="ECO:0000313" key="24">
    <source>
        <dbReference type="Proteomes" id="UP001589789"/>
    </source>
</evidence>
<gene>
    <name evidence="23" type="ORF">ACFFIC_24480</name>
</gene>
<evidence type="ECO:0000259" key="22">
    <source>
        <dbReference type="Pfam" id="PF04389"/>
    </source>
</evidence>
<keyword evidence="8" id="KW-0645">Protease</keyword>
<evidence type="ECO:0000256" key="20">
    <source>
        <dbReference type="ARBA" id="ARBA00033328"/>
    </source>
</evidence>
<evidence type="ECO:0000256" key="17">
    <source>
        <dbReference type="ARBA" id="ARBA00023180"/>
    </source>
</evidence>
<evidence type="ECO:0000256" key="12">
    <source>
        <dbReference type="ARBA" id="ARBA00022824"/>
    </source>
</evidence>
<evidence type="ECO:0000259" key="21">
    <source>
        <dbReference type="Pfam" id="PF02225"/>
    </source>
</evidence>
<comment type="subunit">
    <text evidence="19">Homodimer. The monomeric form is inactive while the homodimer is active.</text>
</comment>
<evidence type="ECO:0000256" key="1">
    <source>
        <dbReference type="ARBA" id="ARBA00004240"/>
    </source>
</evidence>
<dbReference type="RefSeq" id="WP_377055306.1">
    <property type="nucleotide sequence ID" value="NZ_JBHLVZ010000084.1"/>
</dbReference>
<keyword evidence="15" id="KW-0482">Metalloprotease</keyword>
<reference evidence="23 24" key="1">
    <citation type="submission" date="2024-09" db="EMBL/GenBank/DDBJ databases">
        <authorList>
            <person name="Sun Q."/>
            <person name="Mori K."/>
        </authorList>
    </citation>
    <scope>NUCLEOTIDE SEQUENCE [LARGE SCALE GENOMIC DNA]</scope>
    <source>
        <strain evidence="23 24">CCM 7468</strain>
    </source>
</reference>
<evidence type="ECO:0000256" key="4">
    <source>
        <dbReference type="ARBA" id="ARBA00004613"/>
    </source>
</evidence>
<keyword evidence="18" id="KW-0458">Lysosome</keyword>
<dbReference type="Gene3D" id="3.40.630.10">
    <property type="entry name" value="Zn peptidases"/>
    <property type="match status" value="1"/>
</dbReference>
<dbReference type="PANTHER" id="PTHR12053">
    <property type="entry name" value="PROTEASE FAMILY M28 PLASMA GLUTAMATE CARBOXYPEPTIDASE-RELATED"/>
    <property type="match status" value="1"/>
</dbReference>
<sequence length="409" mass="41567">MQAFLGRLAADPDLRADFEALCDFGGRVQGSSSAEAAFAWTLERLRAIGPAANEPVPYDGWTLRRSALSLPDGTALPHVALFGSATTGPGGMELEVLDLGRGAPEDVAAAGARVRGKAVLLRHEYPFAPWTIHRRFKLAAAAAAGAAAALMVQPEPGIGPVSGGANGVAIPCFGVGIEVAARIAGRRAHLVLEGDAAPATAPTLVLDLPGGGEGRVVLSAHLDGHPLGESAMDNATGLAAALALARAVAPDLHACRRGLTVCVFGAEEWALSGSRAWLAAIDPGRRAAIRFNLNLDSIAGHPRLTALTSGFVGLGPFVRRAAAAIGAEVAVHHPLMVNSDHANFAAAGIPALRLIAGFDAPEGALRLLLTGADTRAVVPPGELKSAAVTAGAILWAALNASEEEIGALG</sequence>
<keyword evidence="10" id="KW-0732">Signal</keyword>
<dbReference type="Gene3D" id="3.50.30.30">
    <property type="match status" value="1"/>
</dbReference>
<evidence type="ECO:0000256" key="6">
    <source>
        <dbReference type="ARBA" id="ARBA00022525"/>
    </source>
</evidence>
<comment type="caution">
    <text evidence="23">The sequence shown here is derived from an EMBL/GenBank/DDBJ whole genome shotgun (WGS) entry which is preliminary data.</text>
</comment>
<dbReference type="InterPro" id="IPR039866">
    <property type="entry name" value="CPQ"/>
</dbReference>
<evidence type="ECO:0000256" key="2">
    <source>
        <dbReference type="ARBA" id="ARBA00004371"/>
    </source>
</evidence>
<dbReference type="InterPro" id="IPR007484">
    <property type="entry name" value="Peptidase_M28"/>
</dbReference>
<evidence type="ECO:0000256" key="3">
    <source>
        <dbReference type="ARBA" id="ARBA00004555"/>
    </source>
</evidence>
<keyword evidence="16" id="KW-0865">Zymogen</keyword>
<comment type="subcellular location">
    <subcellularLocation>
        <location evidence="1">Endoplasmic reticulum</location>
    </subcellularLocation>
    <subcellularLocation>
        <location evidence="3">Golgi apparatus</location>
    </subcellularLocation>
    <subcellularLocation>
        <location evidence="2">Lysosome</location>
    </subcellularLocation>
    <subcellularLocation>
        <location evidence="4">Secreted</location>
    </subcellularLocation>
</comment>
<evidence type="ECO:0000256" key="7">
    <source>
        <dbReference type="ARBA" id="ARBA00022645"/>
    </source>
</evidence>
<keyword evidence="6" id="KW-0964">Secreted</keyword>
<dbReference type="Pfam" id="PF04389">
    <property type="entry name" value="Peptidase_M28"/>
    <property type="match status" value="1"/>
</dbReference>
<evidence type="ECO:0000313" key="23">
    <source>
        <dbReference type="EMBL" id="MFC0388676.1"/>
    </source>
</evidence>